<gene>
    <name evidence="1" type="ORF">R3P38DRAFT_3262345</name>
</gene>
<protein>
    <submittedName>
        <fullName evidence="1">Uncharacterized protein</fullName>
    </submittedName>
</protein>
<sequence>MSHDLACRITKVDPTPLQSVLVLSGETQGSVHLSAVMRKAPGTCKGSFGRRKRINLSIDSAVHSGSMILQPRPLLYTSTHPYYDRRLSLYAPCMYPIATLDHSCPPRSMSPPLPVLLCMCPDVFLFPFTHPAHPSIYRRSSSSPMYLILYVPLRVLHNPHLHPTFALVWCTPLLATIVVGAFSFPRSQYYLHIALRPYAPQPLTTRRRHGVDSPTTAAD</sequence>
<organism evidence="1 2">
    <name type="scientific">Favolaschia claudopus</name>
    <dbReference type="NCBI Taxonomy" id="2862362"/>
    <lineage>
        <taxon>Eukaryota</taxon>
        <taxon>Fungi</taxon>
        <taxon>Dikarya</taxon>
        <taxon>Basidiomycota</taxon>
        <taxon>Agaricomycotina</taxon>
        <taxon>Agaricomycetes</taxon>
        <taxon>Agaricomycetidae</taxon>
        <taxon>Agaricales</taxon>
        <taxon>Marasmiineae</taxon>
        <taxon>Mycenaceae</taxon>
        <taxon>Favolaschia</taxon>
    </lineage>
</organism>
<dbReference type="AlphaFoldDB" id="A0AAW0CQ08"/>
<evidence type="ECO:0000313" key="2">
    <source>
        <dbReference type="Proteomes" id="UP001362999"/>
    </source>
</evidence>
<name>A0AAW0CQ08_9AGAR</name>
<keyword evidence="2" id="KW-1185">Reference proteome</keyword>
<comment type="caution">
    <text evidence="1">The sequence shown here is derived from an EMBL/GenBank/DDBJ whole genome shotgun (WGS) entry which is preliminary data.</text>
</comment>
<dbReference type="Proteomes" id="UP001362999">
    <property type="component" value="Unassembled WGS sequence"/>
</dbReference>
<accession>A0AAW0CQ08</accession>
<evidence type="ECO:0000313" key="1">
    <source>
        <dbReference type="EMBL" id="KAK7040066.1"/>
    </source>
</evidence>
<dbReference type="EMBL" id="JAWWNJ010000016">
    <property type="protein sequence ID" value="KAK7040066.1"/>
    <property type="molecule type" value="Genomic_DNA"/>
</dbReference>
<proteinExistence type="predicted"/>
<reference evidence="1 2" key="1">
    <citation type="journal article" date="2024" name="J Genomics">
        <title>Draft genome sequencing and assembly of Favolaschia claudopus CIRM-BRFM 2984 isolated from oak limbs.</title>
        <authorList>
            <person name="Navarro D."/>
            <person name="Drula E."/>
            <person name="Chaduli D."/>
            <person name="Cazenave R."/>
            <person name="Ahrendt S."/>
            <person name="Wang J."/>
            <person name="Lipzen A."/>
            <person name="Daum C."/>
            <person name="Barry K."/>
            <person name="Grigoriev I.V."/>
            <person name="Favel A."/>
            <person name="Rosso M.N."/>
            <person name="Martin F."/>
        </authorList>
    </citation>
    <scope>NUCLEOTIDE SEQUENCE [LARGE SCALE GENOMIC DNA]</scope>
    <source>
        <strain evidence="1 2">CIRM-BRFM 2984</strain>
    </source>
</reference>